<keyword evidence="2" id="KW-1185">Reference proteome</keyword>
<dbReference type="SUPFAM" id="SSF56214">
    <property type="entry name" value="4'-phosphopantetheinyl transferase"/>
    <property type="match status" value="1"/>
</dbReference>
<evidence type="ECO:0008006" key="3">
    <source>
        <dbReference type="Google" id="ProtNLM"/>
    </source>
</evidence>
<dbReference type="AlphaFoldDB" id="A0A0D0IS07"/>
<dbReference type="GeneID" id="93483323"/>
<dbReference type="GO" id="GO:0008897">
    <property type="term" value="F:holo-[acyl-carrier-protein] synthase activity"/>
    <property type="evidence" value="ECO:0007669"/>
    <property type="project" value="InterPro"/>
</dbReference>
<reference evidence="1 2" key="1">
    <citation type="submission" date="2015-01" db="EMBL/GenBank/DDBJ databases">
        <title>Comparative genomics of non-oral Prevotella species.</title>
        <authorList>
            <person name="Accetto T."/>
            <person name="Nograsek B."/>
            <person name="Avgustin G."/>
        </authorList>
    </citation>
    <scope>NUCLEOTIDE SEQUENCE [LARGE SCALE GENOMIC DNA]</scope>
    <source>
        <strain evidence="1 2">P5-119</strain>
    </source>
</reference>
<dbReference type="EMBL" id="JXQK01000078">
    <property type="protein sequence ID" value="KIP60609.1"/>
    <property type="molecule type" value="Genomic_DNA"/>
</dbReference>
<protein>
    <recommendedName>
        <fullName evidence="3">Siderophore biosynthesis regulatory protein</fullName>
    </recommendedName>
</protein>
<dbReference type="OrthoDB" id="1190494at2"/>
<accession>A0A0D0IS07</accession>
<comment type="caution">
    <text evidence="1">The sequence shown here is derived from an EMBL/GenBank/DDBJ whole genome shotgun (WGS) entry which is preliminary data.</text>
</comment>
<name>A0A0D0IS07_9BACT</name>
<evidence type="ECO:0000313" key="2">
    <source>
        <dbReference type="Proteomes" id="UP000032046"/>
    </source>
</evidence>
<evidence type="ECO:0000313" key="1">
    <source>
        <dbReference type="EMBL" id="KIP60609.1"/>
    </source>
</evidence>
<dbReference type="Proteomes" id="UP000032046">
    <property type="component" value="Unassembled WGS sequence"/>
</dbReference>
<organism evidence="1 2">
    <name type="scientific">Prevotella pectinovora</name>
    <dbReference type="NCBI Taxonomy" id="1602169"/>
    <lineage>
        <taxon>Bacteria</taxon>
        <taxon>Pseudomonadati</taxon>
        <taxon>Bacteroidota</taxon>
        <taxon>Bacteroidia</taxon>
        <taxon>Bacteroidales</taxon>
        <taxon>Prevotellaceae</taxon>
        <taxon>Prevotella</taxon>
    </lineage>
</organism>
<dbReference type="STRING" id="1602171.ST44_10590"/>
<dbReference type="InterPro" id="IPR037143">
    <property type="entry name" value="4-PPantetheinyl_Trfase_dom_sf"/>
</dbReference>
<dbReference type="RefSeq" id="WP_022317094.1">
    <property type="nucleotide sequence ID" value="NZ_JBGLIV010000001.1"/>
</dbReference>
<proteinExistence type="predicted"/>
<gene>
    <name evidence="1" type="ORF">ST44_10590</name>
</gene>
<dbReference type="Gene3D" id="3.90.470.20">
    <property type="entry name" value="4'-phosphopantetheinyl transferase domain"/>
    <property type="match status" value="1"/>
</dbReference>
<sequence>MPRIPLSITTPSDVQVGLWRMDESEDEILHANPSLYSLLPDISSMKSQTRRLERLAVAALLESMFGQAVPVEHNDAGRPFLDNGYEIGISHTRGYAVVIVSKKHNVAVDMEYMNDRVMRIARRFLREDESLTTVKELLLCWCAKETLYKLHSDDRLAFQEMRTHGIRNDGNLEGRFTIDNLKRGITVEMSYLSTQSYILTIAVEKKS</sequence>
<dbReference type="GO" id="GO:0000287">
    <property type="term" value="F:magnesium ion binding"/>
    <property type="evidence" value="ECO:0007669"/>
    <property type="project" value="InterPro"/>
</dbReference>